<gene>
    <name evidence="2" type="ORF">PXEA_LOCUS26110</name>
</gene>
<dbReference type="AlphaFoldDB" id="A0A3S5B3P2"/>
<feature type="compositionally biased region" description="Basic and acidic residues" evidence="1">
    <location>
        <begin position="246"/>
        <end position="261"/>
    </location>
</feature>
<sequence length="261" mass="29136">MCTTSQAIGASSSVNLINAGSVGEMASGLAGTISDSEIMASEVPSGFASTMGLDNSEIEANLEGKFYWSQANREKEKEKEMEEDTRFYAKLASRTQSQTNYFTNRRASQLLMDAAAKQSSENTRILSDSVTLQNVGHYCPKSFMSQCPHFRNNFNNNSMHSIDYAAENLLQTESPRWPLSDKPLGTDWRRKSETTADLHLCKHNESDLLDTEMFPANQLTAISDSLGHRPFHLGSKVFMKQPFSANDKKRNSASQIERRNL</sequence>
<evidence type="ECO:0000313" key="2">
    <source>
        <dbReference type="EMBL" id="VEL32670.1"/>
    </source>
</evidence>
<evidence type="ECO:0000313" key="3">
    <source>
        <dbReference type="Proteomes" id="UP000784294"/>
    </source>
</evidence>
<protein>
    <submittedName>
        <fullName evidence="2">Uncharacterized protein</fullName>
    </submittedName>
</protein>
<dbReference type="EMBL" id="CAAALY010244480">
    <property type="protein sequence ID" value="VEL32670.1"/>
    <property type="molecule type" value="Genomic_DNA"/>
</dbReference>
<feature type="region of interest" description="Disordered" evidence="1">
    <location>
        <begin position="242"/>
        <end position="261"/>
    </location>
</feature>
<keyword evidence="3" id="KW-1185">Reference proteome</keyword>
<accession>A0A3S5B3P2</accession>
<comment type="caution">
    <text evidence="2">The sequence shown here is derived from an EMBL/GenBank/DDBJ whole genome shotgun (WGS) entry which is preliminary data.</text>
</comment>
<proteinExistence type="predicted"/>
<reference evidence="2" key="1">
    <citation type="submission" date="2018-11" db="EMBL/GenBank/DDBJ databases">
        <authorList>
            <consortium name="Pathogen Informatics"/>
        </authorList>
    </citation>
    <scope>NUCLEOTIDE SEQUENCE</scope>
</reference>
<name>A0A3S5B3P2_9PLAT</name>
<dbReference type="Proteomes" id="UP000784294">
    <property type="component" value="Unassembled WGS sequence"/>
</dbReference>
<organism evidence="2 3">
    <name type="scientific">Protopolystoma xenopodis</name>
    <dbReference type="NCBI Taxonomy" id="117903"/>
    <lineage>
        <taxon>Eukaryota</taxon>
        <taxon>Metazoa</taxon>
        <taxon>Spiralia</taxon>
        <taxon>Lophotrochozoa</taxon>
        <taxon>Platyhelminthes</taxon>
        <taxon>Monogenea</taxon>
        <taxon>Polyopisthocotylea</taxon>
        <taxon>Polystomatidea</taxon>
        <taxon>Polystomatidae</taxon>
        <taxon>Protopolystoma</taxon>
    </lineage>
</organism>
<evidence type="ECO:0000256" key="1">
    <source>
        <dbReference type="SAM" id="MobiDB-lite"/>
    </source>
</evidence>